<feature type="binding site" evidence="3">
    <location>
        <begin position="10"/>
        <end position="15"/>
    </location>
    <ligand>
        <name>NAD(+)</name>
        <dbReference type="ChEBI" id="CHEBI:57540"/>
    </ligand>
</feature>
<dbReference type="Gene3D" id="1.10.1040.10">
    <property type="entry name" value="N-(1-d-carboxylethyl)-l-norvaline Dehydrogenase, domain 2"/>
    <property type="match status" value="1"/>
</dbReference>
<dbReference type="Pfam" id="PF02737">
    <property type="entry name" value="3HCDH_N"/>
    <property type="match status" value="1"/>
</dbReference>
<feature type="binding site" evidence="3">
    <location>
        <position position="92"/>
    </location>
    <ligand>
        <name>NAD(+)</name>
        <dbReference type="ChEBI" id="CHEBI:57540"/>
    </ligand>
</feature>
<organism evidence="7">
    <name type="scientific">uncultured Desulfobacterium sp</name>
    <dbReference type="NCBI Taxonomy" id="201089"/>
    <lineage>
        <taxon>Bacteria</taxon>
        <taxon>Pseudomonadati</taxon>
        <taxon>Thermodesulfobacteriota</taxon>
        <taxon>Desulfobacteria</taxon>
        <taxon>Desulfobacterales</taxon>
        <taxon>Desulfobacteriaceae</taxon>
        <taxon>Desulfobacterium</taxon>
        <taxon>environmental samples</taxon>
    </lineage>
</organism>
<dbReference type="EC" id="1.1.1.157" evidence="7"/>
<feature type="domain" description="3-hydroxyacyl-CoA dehydrogenase NAD binding" evidence="6">
    <location>
        <begin position="6"/>
        <end position="183"/>
    </location>
</feature>
<dbReference type="GO" id="GO:0008691">
    <property type="term" value="F:3-hydroxybutyryl-CoA dehydrogenase activity"/>
    <property type="evidence" value="ECO:0007669"/>
    <property type="project" value="UniProtKB-EC"/>
</dbReference>
<feature type="binding site" evidence="3">
    <location>
        <position position="119"/>
    </location>
    <ligand>
        <name>NAD(+)</name>
        <dbReference type="ChEBI" id="CHEBI:57540"/>
    </ligand>
</feature>
<feature type="binding site" evidence="3">
    <location>
        <position position="143"/>
    </location>
    <ligand>
        <name>NAD(+)</name>
        <dbReference type="ChEBI" id="CHEBI:57540"/>
    </ligand>
</feature>
<dbReference type="InterPro" id="IPR036291">
    <property type="entry name" value="NAD(P)-bd_dom_sf"/>
</dbReference>
<evidence type="ECO:0000256" key="1">
    <source>
        <dbReference type="ARBA" id="ARBA00023002"/>
    </source>
</evidence>
<evidence type="ECO:0000256" key="4">
    <source>
        <dbReference type="PIRSR" id="PIRSR000105-3"/>
    </source>
</evidence>
<evidence type="ECO:0000259" key="6">
    <source>
        <dbReference type="Pfam" id="PF02737"/>
    </source>
</evidence>
<protein>
    <submittedName>
        <fullName evidence="7">Putative 3-hydroxybutyryl-CoA dehydrogenase</fullName>
        <ecNumber evidence="7">1.1.1.157</ecNumber>
    </submittedName>
</protein>
<dbReference type="PIRSF" id="PIRSF000105">
    <property type="entry name" value="HCDH"/>
    <property type="match status" value="1"/>
</dbReference>
<feature type="binding site" evidence="4">
    <location>
        <position position="49"/>
    </location>
    <ligand>
        <name>CoA</name>
        <dbReference type="ChEBI" id="CHEBI:57287"/>
    </ligand>
</feature>
<dbReference type="SUPFAM" id="SSF48179">
    <property type="entry name" value="6-phosphogluconate dehydrogenase C-terminal domain-like"/>
    <property type="match status" value="1"/>
</dbReference>
<keyword evidence="3" id="KW-0520">NAD</keyword>
<dbReference type="InterPro" id="IPR006176">
    <property type="entry name" value="3-OHacyl-CoA_DH_NAD-bd"/>
</dbReference>
<feature type="binding site" evidence="3">
    <location>
        <position position="273"/>
    </location>
    <ligand>
        <name>NAD(+)</name>
        <dbReference type="ChEBI" id="CHEBI:57540"/>
    </ligand>
</feature>
<dbReference type="InterPro" id="IPR013328">
    <property type="entry name" value="6PGD_dom2"/>
</dbReference>
<name>A0A445MW43_9BACT</name>
<evidence type="ECO:0000259" key="5">
    <source>
        <dbReference type="Pfam" id="PF00725"/>
    </source>
</evidence>
<feature type="binding site" evidence="3">
    <location>
        <position position="97"/>
    </location>
    <ligand>
        <name>NAD(+)</name>
        <dbReference type="ChEBI" id="CHEBI:57540"/>
    </ligand>
</feature>
<keyword evidence="1 7" id="KW-0560">Oxidoreductase</keyword>
<dbReference type="AlphaFoldDB" id="A0A445MW43"/>
<dbReference type="PANTHER" id="PTHR48075:SF5">
    <property type="entry name" value="3-HYDROXYBUTYRYL-COA DEHYDROGENASE"/>
    <property type="match status" value="1"/>
</dbReference>
<dbReference type="SUPFAM" id="SSF51735">
    <property type="entry name" value="NAD(P)-binding Rossmann-fold domains"/>
    <property type="match status" value="1"/>
</dbReference>
<dbReference type="Pfam" id="PF00725">
    <property type="entry name" value="3HCDH"/>
    <property type="match status" value="1"/>
</dbReference>
<dbReference type="InterPro" id="IPR008927">
    <property type="entry name" value="6-PGluconate_DH-like_C_sf"/>
</dbReference>
<dbReference type="InterPro" id="IPR006108">
    <property type="entry name" value="3HC_DH_C"/>
</dbReference>
<evidence type="ECO:0000256" key="3">
    <source>
        <dbReference type="PIRSR" id="PIRSR000105-2"/>
    </source>
</evidence>
<feature type="binding site" evidence="4">
    <location>
        <position position="119"/>
    </location>
    <ligand>
        <name>CoA</name>
        <dbReference type="ChEBI" id="CHEBI:57287"/>
    </ligand>
</feature>
<dbReference type="GO" id="GO:0006635">
    <property type="term" value="P:fatty acid beta-oxidation"/>
    <property type="evidence" value="ECO:0007669"/>
    <property type="project" value="TreeGrafter"/>
</dbReference>
<dbReference type="GO" id="GO:0070403">
    <property type="term" value="F:NAD+ binding"/>
    <property type="evidence" value="ECO:0007669"/>
    <property type="project" value="InterPro"/>
</dbReference>
<dbReference type="PANTHER" id="PTHR48075">
    <property type="entry name" value="3-HYDROXYACYL-COA DEHYDROGENASE FAMILY PROTEIN"/>
    <property type="match status" value="1"/>
</dbReference>
<dbReference type="EMBL" id="OJIN01000103">
    <property type="protein sequence ID" value="SPD73602.1"/>
    <property type="molecule type" value="Genomic_DNA"/>
</dbReference>
<gene>
    <name evidence="7" type="primary">mmgB</name>
    <name evidence="7" type="ORF">PITCH_A1910008</name>
</gene>
<accession>A0A445MW43</accession>
<evidence type="ECO:0000313" key="7">
    <source>
        <dbReference type="EMBL" id="SPD73602.1"/>
    </source>
</evidence>
<feature type="binding site" evidence="4">
    <location>
        <position position="56"/>
    </location>
    <ligand>
        <name>CoA</name>
        <dbReference type="ChEBI" id="CHEBI:57287"/>
    </ligand>
</feature>
<dbReference type="Gene3D" id="3.40.50.720">
    <property type="entry name" value="NAD(P)-binding Rossmann-like Domain"/>
    <property type="match status" value="1"/>
</dbReference>
<reference evidence="7" key="1">
    <citation type="submission" date="2018-01" db="EMBL/GenBank/DDBJ databases">
        <authorList>
            <person name="Regsiter A."/>
            <person name="William W."/>
        </authorList>
    </citation>
    <scope>NUCLEOTIDE SEQUENCE</scope>
    <source>
        <strain evidence="7">TRIP AH-1</strain>
    </source>
</reference>
<dbReference type="InterPro" id="IPR022694">
    <property type="entry name" value="3-OHacyl-CoA_DH"/>
</dbReference>
<feature type="domain" description="3-hydroxyacyl-CoA dehydrogenase C-terminal" evidence="5">
    <location>
        <begin position="186"/>
        <end position="281"/>
    </location>
</feature>
<feature type="binding site" evidence="3">
    <location>
        <position position="33"/>
    </location>
    <ligand>
        <name>NAD(+)</name>
        <dbReference type="ChEBI" id="CHEBI:57540"/>
    </ligand>
</feature>
<feature type="site" description="Important for catalytic activity" evidence="2">
    <location>
        <position position="140"/>
    </location>
</feature>
<proteinExistence type="predicted"/>
<sequence>MDVKKMMVIGCGQMGAGIAQVCATGGSEVLMYDVDENAQKKGRDGILKSVAKMVEKGKMSQDDGKAIESSLKLIKSYDEAKGVDLVIEAAVENVAIKQKIFKELDSIMPENVILASCTSALPITEIMNQTKHTHRTIGTHFHNPPILMRLVEVAKGRRTSDQTVVETIKYLTSVGKLPVPCMDYPGFVTSRVGIAMVNEGIRCLEQGIGIAEDIDRACKAGFNWPMGPLALADLIGLDTCLYVLEDLNNKLGPSFLPPPLLRQLVQAGDLGVKTGRGFFDYTKK</sequence>
<dbReference type="FunFam" id="3.40.50.720:FF:000009">
    <property type="entry name" value="Fatty oxidation complex, alpha subunit"/>
    <property type="match status" value="1"/>
</dbReference>
<evidence type="ECO:0000256" key="2">
    <source>
        <dbReference type="PIRSR" id="PIRSR000105-1"/>
    </source>
</evidence>